<name>A0ABS2JK91_9ACTN</name>
<feature type="domain" description="Alanine dehydrogenase/pyridine nucleotide transhydrogenase N-terminal" evidence="3">
    <location>
        <begin position="10"/>
        <end position="139"/>
    </location>
</feature>
<dbReference type="PANTHER" id="PTHR42795">
    <property type="entry name" value="ALANINE DEHYDROGENASE"/>
    <property type="match status" value="1"/>
</dbReference>
<accession>A0ABS2JK91</accession>
<organism evidence="4 5">
    <name type="scientific">Micromonospora humidisoli</name>
    <dbReference type="NCBI Taxonomy" id="2807622"/>
    <lineage>
        <taxon>Bacteria</taxon>
        <taxon>Bacillati</taxon>
        <taxon>Actinomycetota</taxon>
        <taxon>Actinomycetes</taxon>
        <taxon>Micromonosporales</taxon>
        <taxon>Micromonosporaceae</taxon>
        <taxon>Micromonospora</taxon>
    </lineage>
</organism>
<dbReference type="SMART" id="SM01002">
    <property type="entry name" value="AlaDh_PNT_C"/>
    <property type="match status" value="1"/>
</dbReference>
<protein>
    <submittedName>
        <fullName evidence="4">FAD-binding protein</fullName>
    </submittedName>
</protein>
<keyword evidence="5" id="KW-1185">Reference proteome</keyword>
<evidence type="ECO:0000259" key="2">
    <source>
        <dbReference type="SMART" id="SM01002"/>
    </source>
</evidence>
<dbReference type="Proteomes" id="UP000809587">
    <property type="component" value="Unassembled WGS sequence"/>
</dbReference>
<sequence>MRPHPPQTIGFPRESGPERRTILTPTLARSLTDAGFDLHAEPGIGEGIFIDDTAYEQAGVRLTTPDEVWAAPLVLRYKSPDPGDLTRLRPGQHIGALFHAEGDVDLLAALMSTKVNAWSYEFLADNGQFPLGRPGGHIAGVQAVLAGTQALQHPAGRGVLPGSLPGAEPANVVVIGSGNVGRAAALTAARLGARVTVLTSGPTSRDEYQAAAPTGVTVLANDRTVLREALASADLVIGAILISTHDTPPMIRTTDLHHMRRGAVIVDATCGYGPGYLPTAGPVQKPGDPPRIVRGVLHVKVDVWPALVPVTASHAYAANAAPYLVRLAETVLRGRDDTAVRTAQITANGVLAHPVVRQHARFYGITR</sequence>
<dbReference type="Gene3D" id="3.40.50.720">
    <property type="entry name" value="NAD(P)-binding Rossmann-like Domain"/>
    <property type="match status" value="2"/>
</dbReference>
<comment type="caution">
    <text evidence="4">The sequence shown here is derived from an EMBL/GenBank/DDBJ whole genome shotgun (WGS) entry which is preliminary data.</text>
</comment>
<dbReference type="SMART" id="SM01003">
    <property type="entry name" value="AlaDh_PNT_N"/>
    <property type="match status" value="1"/>
</dbReference>
<feature type="domain" description="Alanine dehydrogenase/pyridine nucleotide transhydrogenase NAD(H)-binding" evidence="2">
    <location>
        <begin position="150"/>
        <end position="300"/>
    </location>
</feature>
<evidence type="ECO:0000313" key="4">
    <source>
        <dbReference type="EMBL" id="MBM7086942.1"/>
    </source>
</evidence>
<keyword evidence="1" id="KW-0560">Oxidoreductase</keyword>
<evidence type="ECO:0000256" key="1">
    <source>
        <dbReference type="ARBA" id="ARBA00023002"/>
    </source>
</evidence>
<dbReference type="SUPFAM" id="SSF51735">
    <property type="entry name" value="NAD(P)-binding Rossmann-fold domains"/>
    <property type="match status" value="1"/>
</dbReference>
<dbReference type="SUPFAM" id="SSF52283">
    <property type="entry name" value="Formate/glycerate dehydrogenase catalytic domain-like"/>
    <property type="match status" value="1"/>
</dbReference>
<evidence type="ECO:0000313" key="5">
    <source>
        <dbReference type="Proteomes" id="UP000809587"/>
    </source>
</evidence>
<reference evidence="4 5" key="1">
    <citation type="submission" date="2021-02" db="EMBL/GenBank/DDBJ databases">
        <authorList>
            <person name="Lee D.-H."/>
        </authorList>
    </citation>
    <scope>NUCLEOTIDE SEQUENCE [LARGE SCALE GENOMIC DNA]</scope>
    <source>
        <strain evidence="4 5">MMS20-R2-29</strain>
    </source>
</reference>
<dbReference type="Pfam" id="PF05222">
    <property type="entry name" value="AlaDh_PNT_N"/>
    <property type="match status" value="1"/>
</dbReference>
<dbReference type="InterPro" id="IPR007698">
    <property type="entry name" value="AlaDH/PNT_NAD(H)-bd"/>
</dbReference>
<dbReference type="Pfam" id="PF01262">
    <property type="entry name" value="AlaDh_PNT_C"/>
    <property type="match status" value="1"/>
</dbReference>
<proteinExistence type="predicted"/>
<gene>
    <name evidence="4" type="ORF">JQN84_30920</name>
</gene>
<dbReference type="InterPro" id="IPR036291">
    <property type="entry name" value="NAD(P)-bd_dom_sf"/>
</dbReference>
<dbReference type="EMBL" id="JAFEUO010000017">
    <property type="protein sequence ID" value="MBM7086942.1"/>
    <property type="molecule type" value="Genomic_DNA"/>
</dbReference>
<evidence type="ECO:0000259" key="3">
    <source>
        <dbReference type="SMART" id="SM01003"/>
    </source>
</evidence>
<dbReference type="PANTHER" id="PTHR42795:SF1">
    <property type="entry name" value="ALANINE DEHYDROGENASE"/>
    <property type="match status" value="1"/>
</dbReference>
<dbReference type="RefSeq" id="WP_204962119.1">
    <property type="nucleotide sequence ID" value="NZ_JAFEUO010000017.1"/>
</dbReference>
<dbReference type="InterPro" id="IPR007886">
    <property type="entry name" value="AlaDH/PNT_N"/>
</dbReference>